<evidence type="ECO:0000256" key="12">
    <source>
        <dbReference type="SAM" id="SignalP"/>
    </source>
</evidence>
<evidence type="ECO:0000256" key="9">
    <source>
        <dbReference type="ARBA" id="ARBA00031155"/>
    </source>
</evidence>
<dbReference type="PANTHER" id="PTHR42747:SF3">
    <property type="entry name" value="NITRONATE MONOOXYGENASE-RELATED"/>
    <property type="match status" value="1"/>
</dbReference>
<dbReference type="Pfam" id="PF03060">
    <property type="entry name" value="NMO"/>
    <property type="match status" value="1"/>
</dbReference>
<dbReference type="Gene3D" id="3.20.20.70">
    <property type="entry name" value="Aldolase class I"/>
    <property type="match status" value="1"/>
</dbReference>
<dbReference type="RefSeq" id="WP_132858818.1">
    <property type="nucleotide sequence ID" value="NZ_SMGR01000001.1"/>
</dbReference>
<keyword evidence="4" id="KW-0285">Flavoprotein</keyword>
<dbReference type="FunFam" id="3.20.20.70:FF:000154">
    <property type="entry name" value="Probable nitronate monooxygenase"/>
    <property type="match status" value="1"/>
</dbReference>
<comment type="caution">
    <text evidence="13">The sequence shown here is derived from an EMBL/GenBank/DDBJ whole genome shotgun (WGS) entry which is preliminary data.</text>
</comment>
<protein>
    <recommendedName>
        <fullName evidence="11">Nitronate monooxygenase</fullName>
    </recommendedName>
    <alternativeName>
        <fullName evidence="9">Propionate 3-nitronate monooxygenase</fullName>
    </alternativeName>
</protein>
<proteinExistence type="inferred from homology"/>
<keyword evidence="12" id="KW-0732">Signal</keyword>
<evidence type="ECO:0000256" key="10">
    <source>
        <dbReference type="ARBA" id="ARBA00049401"/>
    </source>
</evidence>
<keyword evidence="8 13" id="KW-0503">Monooxygenase</keyword>
<keyword evidence="7" id="KW-0560">Oxidoreductase</keyword>
<dbReference type="GO" id="GO:0000166">
    <property type="term" value="F:nucleotide binding"/>
    <property type="evidence" value="ECO:0007669"/>
    <property type="project" value="UniProtKB-KW"/>
</dbReference>
<evidence type="ECO:0000256" key="11">
    <source>
        <dbReference type="ARBA" id="ARBA00067136"/>
    </source>
</evidence>
<comment type="catalytic activity">
    <reaction evidence="10">
        <text>3 propionate 3-nitronate + 3 O2 + H2O = 3 3-oxopropanoate + 2 nitrate + nitrite + H2O2 + 3 H(+)</text>
        <dbReference type="Rhea" id="RHEA:57332"/>
        <dbReference type="ChEBI" id="CHEBI:15377"/>
        <dbReference type="ChEBI" id="CHEBI:15378"/>
        <dbReference type="ChEBI" id="CHEBI:15379"/>
        <dbReference type="ChEBI" id="CHEBI:16240"/>
        <dbReference type="ChEBI" id="CHEBI:16301"/>
        <dbReference type="ChEBI" id="CHEBI:17632"/>
        <dbReference type="ChEBI" id="CHEBI:33190"/>
        <dbReference type="ChEBI" id="CHEBI:136067"/>
    </reaction>
</comment>
<dbReference type="AlphaFoldDB" id="A0A4R1NK85"/>
<dbReference type="PANTHER" id="PTHR42747">
    <property type="entry name" value="NITRONATE MONOOXYGENASE-RELATED"/>
    <property type="match status" value="1"/>
</dbReference>
<dbReference type="InterPro" id="IPR013785">
    <property type="entry name" value="Aldolase_TIM"/>
</dbReference>
<keyword evidence="3" id="KW-0216">Detoxification</keyword>
<dbReference type="CDD" id="cd04730">
    <property type="entry name" value="NPD_like"/>
    <property type="match status" value="1"/>
</dbReference>
<dbReference type="OrthoDB" id="9778912at2"/>
<evidence type="ECO:0000313" key="13">
    <source>
        <dbReference type="EMBL" id="TCL08717.1"/>
    </source>
</evidence>
<evidence type="ECO:0000256" key="8">
    <source>
        <dbReference type="ARBA" id="ARBA00023033"/>
    </source>
</evidence>
<evidence type="ECO:0000256" key="7">
    <source>
        <dbReference type="ARBA" id="ARBA00023002"/>
    </source>
</evidence>
<evidence type="ECO:0000256" key="2">
    <source>
        <dbReference type="ARBA" id="ARBA00009881"/>
    </source>
</evidence>
<comment type="cofactor">
    <cofactor evidence="1">
        <name>FMN</name>
        <dbReference type="ChEBI" id="CHEBI:58210"/>
    </cofactor>
</comment>
<dbReference type="GO" id="GO:0009636">
    <property type="term" value="P:response to toxic substance"/>
    <property type="evidence" value="ECO:0007669"/>
    <property type="project" value="UniProtKB-KW"/>
</dbReference>
<dbReference type="InterPro" id="IPR004136">
    <property type="entry name" value="NMO"/>
</dbReference>
<dbReference type="GO" id="GO:0018580">
    <property type="term" value="F:nitronate monooxygenase activity"/>
    <property type="evidence" value="ECO:0007669"/>
    <property type="project" value="InterPro"/>
</dbReference>
<feature type="chain" id="PRO_5020184994" description="Nitronate monooxygenase" evidence="12">
    <location>
        <begin position="28"/>
        <end position="359"/>
    </location>
</feature>
<gene>
    <name evidence="13" type="ORF">BXY66_0755</name>
</gene>
<accession>A0A4R1NK85</accession>
<evidence type="ECO:0000313" key="14">
    <source>
        <dbReference type="Proteomes" id="UP000295673"/>
    </source>
</evidence>
<dbReference type="EMBL" id="SMGR01000001">
    <property type="protein sequence ID" value="TCL08717.1"/>
    <property type="molecule type" value="Genomic_DNA"/>
</dbReference>
<sequence length="359" mass="36439">MDLITKLGLRWPIFQAPMAGVSTPAMAAAVSNAGGLGAMGLGAAGVDGARTMLRAARALTDKPINANLFCHAPAVRDAGKEADWIKALRPVFEGFGASPPDSLSEIYRTFLEDRLMMDMLLEEKPGVVSLHFGLPATGWIAELQAAGNLVFASATSVEEAEACVAAGVDAVVAQGIEAGGHRGVFDPASEDSAMTTLELVGALNAAVDVPVIAAGGIMDGRGVAAALDAGAVAAQLGTAFIDTDESAADAGYRAALRQAGAGSTVLTRVISGRAARCLSNRFVVLGEALGEVSAPDYPVAYDIGKALNAAAKNAGEAGYGAQWAGTGAGQIRRGTSADILRAIASELYTTKSDDLPPRG</sequence>
<evidence type="ECO:0000256" key="6">
    <source>
        <dbReference type="ARBA" id="ARBA00022741"/>
    </source>
</evidence>
<feature type="signal peptide" evidence="12">
    <location>
        <begin position="1"/>
        <end position="27"/>
    </location>
</feature>
<comment type="similarity">
    <text evidence="2">Belongs to the nitronate monooxygenase family. NMO class I subfamily.</text>
</comment>
<dbReference type="SUPFAM" id="SSF51412">
    <property type="entry name" value="Inosine monophosphate dehydrogenase (IMPDH)"/>
    <property type="match status" value="1"/>
</dbReference>
<evidence type="ECO:0000256" key="5">
    <source>
        <dbReference type="ARBA" id="ARBA00022643"/>
    </source>
</evidence>
<organism evidence="13 14">
    <name type="scientific">Shimia isoporae</name>
    <dbReference type="NCBI Taxonomy" id="647720"/>
    <lineage>
        <taxon>Bacteria</taxon>
        <taxon>Pseudomonadati</taxon>
        <taxon>Pseudomonadota</taxon>
        <taxon>Alphaproteobacteria</taxon>
        <taxon>Rhodobacterales</taxon>
        <taxon>Roseobacteraceae</taxon>
    </lineage>
</organism>
<evidence type="ECO:0000256" key="4">
    <source>
        <dbReference type="ARBA" id="ARBA00022630"/>
    </source>
</evidence>
<name>A0A4R1NK85_9RHOB</name>
<dbReference type="Proteomes" id="UP000295673">
    <property type="component" value="Unassembled WGS sequence"/>
</dbReference>
<keyword evidence="6" id="KW-0547">Nucleotide-binding</keyword>
<evidence type="ECO:0000256" key="3">
    <source>
        <dbReference type="ARBA" id="ARBA00022575"/>
    </source>
</evidence>
<reference evidence="13 14" key="1">
    <citation type="submission" date="2019-03" db="EMBL/GenBank/DDBJ databases">
        <title>Genomic Encyclopedia of Archaeal and Bacterial Type Strains, Phase II (KMG-II): from individual species to whole genera.</title>
        <authorList>
            <person name="Goeker M."/>
        </authorList>
    </citation>
    <scope>NUCLEOTIDE SEQUENCE [LARGE SCALE GENOMIC DNA]</scope>
    <source>
        <strain evidence="13 14">DSM 26433</strain>
    </source>
</reference>
<keyword evidence="14" id="KW-1185">Reference proteome</keyword>
<evidence type="ECO:0000256" key="1">
    <source>
        <dbReference type="ARBA" id="ARBA00001917"/>
    </source>
</evidence>
<keyword evidence="5" id="KW-0288">FMN</keyword>